<dbReference type="EMBL" id="CP098401">
    <property type="protein sequence ID" value="URW75399.1"/>
    <property type="molecule type" value="Genomic_DNA"/>
</dbReference>
<dbReference type="InterPro" id="IPR036390">
    <property type="entry name" value="WH_DNA-bd_sf"/>
</dbReference>
<dbReference type="Pfam" id="PF00392">
    <property type="entry name" value="GntR"/>
    <property type="match status" value="1"/>
</dbReference>
<dbReference type="InterPro" id="IPR028978">
    <property type="entry name" value="Chorismate_lyase_/UTRA_dom_sf"/>
</dbReference>
<name>A0ABY4TTW9_9SPHN</name>
<dbReference type="SUPFAM" id="SSF46785">
    <property type="entry name" value="Winged helix' DNA-binding domain"/>
    <property type="match status" value="1"/>
</dbReference>
<evidence type="ECO:0000259" key="4">
    <source>
        <dbReference type="PROSITE" id="PS50949"/>
    </source>
</evidence>
<sequence>MTPSRRIVADYSARIRAGDWRPGHRLPNEQAIAADYGCARATAGKAMAALVAAGLVERRRKAGSFVAHPRLEQAALAVPDIARIVADRGEDYAWRLTRRELHGDTLHLEGVHLAGGDPFAVERRTIALAAVPAAADEGFERDSPGSWLLAHVPWSEASHRIDAVPATATDARALGIPRGTACLRIARETWAGGQPITQVTQIFPGDRYALVARFGPSKIG</sequence>
<accession>A0ABY4TTW9</accession>
<keyword evidence="6" id="KW-1185">Reference proteome</keyword>
<evidence type="ECO:0000256" key="1">
    <source>
        <dbReference type="ARBA" id="ARBA00023015"/>
    </source>
</evidence>
<dbReference type="Pfam" id="PF07702">
    <property type="entry name" value="UTRA"/>
    <property type="match status" value="1"/>
</dbReference>
<dbReference type="InterPro" id="IPR011663">
    <property type="entry name" value="UTRA"/>
</dbReference>
<evidence type="ECO:0000313" key="6">
    <source>
        <dbReference type="Proteomes" id="UP001055580"/>
    </source>
</evidence>
<dbReference type="PANTHER" id="PTHR44846:SF16">
    <property type="entry name" value="TRANSCRIPTIONAL REGULATOR PHNF-RELATED"/>
    <property type="match status" value="1"/>
</dbReference>
<dbReference type="RefSeq" id="WP_250751553.1">
    <property type="nucleotide sequence ID" value="NZ_CP098401.1"/>
</dbReference>
<dbReference type="PANTHER" id="PTHR44846">
    <property type="entry name" value="MANNOSYL-D-GLYCERATE TRANSPORT/METABOLISM SYSTEM REPRESSOR MNGR-RELATED"/>
    <property type="match status" value="1"/>
</dbReference>
<keyword evidence="3" id="KW-0804">Transcription</keyword>
<protein>
    <submittedName>
        <fullName evidence="5">GntR family transcriptional regulator</fullName>
    </submittedName>
</protein>
<organism evidence="5 6">
    <name type="scientific">Sphingomonas donggukensis</name>
    <dbReference type="NCBI Taxonomy" id="2949093"/>
    <lineage>
        <taxon>Bacteria</taxon>
        <taxon>Pseudomonadati</taxon>
        <taxon>Pseudomonadota</taxon>
        <taxon>Alphaproteobacteria</taxon>
        <taxon>Sphingomonadales</taxon>
        <taxon>Sphingomonadaceae</taxon>
        <taxon>Sphingomonas</taxon>
    </lineage>
</organism>
<dbReference type="PROSITE" id="PS50949">
    <property type="entry name" value="HTH_GNTR"/>
    <property type="match status" value="1"/>
</dbReference>
<dbReference type="InterPro" id="IPR000524">
    <property type="entry name" value="Tscrpt_reg_HTH_GntR"/>
</dbReference>
<reference evidence="5" key="1">
    <citation type="submission" date="2022-05" db="EMBL/GenBank/DDBJ databases">
        <title>Sphingomonas sp. strain RMG20 Genome sequencing and assembly.</title>
        <authorList>
            <person name="Kim I."/>
        </authorList>
    </citation>
    <scope>NUCLEOTIDE SEQUENCE</scope>
    <source>
        <strain evidence="5">RMG20</strain>
    </source>
</reference>
<keyword evidence="1" id="KW-0805">Transcription regulation</keyword>
<dbReference type="SMART" id="SM00345">
    <property type="entry name" value="HTH_GNTR"/>
    <property type="match status" value="1"/>
</dbReference>
<dbReference type="SUPFAM" id="SSF64288">
    <property type="entry name" value="Chorismate lyase-like"/>
    <property type="match status" value="1"/>
</dbReference>
<dbReference type="InterPro" id="IPR036388">
    <property type="entry name" value="WH-like_DNA-bd_sf"/>
</dbReference>
<evidence type="ECO:0000313" key="5">
    <source>
        <dbReference type="EMBL" id="URW75399.1"/>
    </source>
</evidence>
<dbReference type="Gene3D" id="3.40.1410.10">
    <property type="entry name" value="Chorismate lyase-like"/>
    <property type="match status" value="1"/>
</dbReference>
<keyword evidence="2" id="KW-0238">DNA-binding</keyword>
<evidence type="ECO:0000256" key="3">
    <source>
        <dbReference type="ARBA" id="ARBA00023163"/>
    </source>
</evidence>
<gene>
    <name evidence="5" type="ORF">M9980_12795</name>
</gene>
<dbReference type="InterPro" id="IPR050679">
    <property type="entry name" value="Bact_HTH_transcr_reg"/>
</dbReference>
<dbReference type="Proteomes" id="UP001055580">
    <property type="component" value="Chromosome"/>
</dbReference>
<dbReference type="Gene3D" id="1.10.10.10">
    <property type="entry name" value="Winged helix-like DNA-binding domain superfamily/Winged helix DNA-binding domain"/>
    <property type="match status" value="1"/>
</dbReference>
<feature type="domain" description="HTH gntR-type" evidence="4">
    <location>
        <begin position="1"/>
        <end position="69"/>
    </location>
</feature>
<dbReference type="CDD" id="cd07377">
    <property type="entry name" value="WHTH_GntR"/>
    <property type="match status" value="1"/>
</dbReference>
<dbReference type="SMART" id="SM00866">
    <property type="entry name" value="UTRA"/>
    <property type="match status" value="1"/>
</dbReference>
<evidence type="ECO:0000256" key="2">
    <source>
        <dbReference type="ARBA" id="ARBA00023125"/>
    </source>
</evidence>
<proteinExistence type="predicted"/>